<evidence type="ECO:0000313" key="4">
    <source>
        <dbReference type="EMBL" id="KAJ1528735.1"/>
    </source>
</evidence>
<name>A0AAV7XV36_9NEOP</name>
<feature type="region of interest" description="Disordered" evidence="2">
    <location>
        <begin position="85"/>
        <end position="129"/>
    </location>
</feature>
<organism evidence="4 5">
    <name type="scientific">Megalurothrips usitatus</name>
    <name type="common">bean blossom thrips</name>
    <dbReference type="NCBI Taxonomy" id="439358"/>
    <lineage>
        <taxon>Eukaryota</taxon>
        <taxon>Metazoa</taxon>
        <taxon>Ecdysozoa</taxon>
        <taxon>Arthropoda</taxon>
        <taxon>Hexapoda</taxon>
        <taxon>Insecta</taxon>
        <taxon>Pterygota</taxon>
        <taxon>Neoptera</taxon>
        <taxon>Paraneoptera</taxon>
        <taxon>Thysanoptera</taxon>
        <taxon>Terebrantia</taxon>
        <taxon>Thripoidea</taxon>
        <taxon>Thripidae</taxon>
        <taxon>Megalurothrips</taxon>
    </lineage>
</organism>
<gene>
    <name evidence="4" type="ORF">ONE63_007125</name>
</gene>
<evidence type="ECO:0000313" key="5">
    <source>
        <dbReference type="Proteomes" id="UP001075354"/>
    </source>
</evidence>
<dbReference type="Proteomes" id="UP001075354">
    <property type="component" value="Chromosome 4"/>
</dbReference>
<comment type="caution">
    <text evidence="4">The sequence shown here is derived from an EMBL/GenBank/DDBJ whole genome shotgun (WGS) entry which is preliminary data.</text>
</comment>
<dbReference type="Pfam" id="PF16493">
    <property type="entry name" value="Meis_PKNOX_N"/>
    <property type="match status" value="1"/>
</dbReference>
<proteinExistence type="predicted"/>
<keyword evidence="1" id="KW-0539">Nucleus</keyword>
<accession>A0AAV7XV36</accession>
<evidence type="ECO:0000256" key="1">
    <source>
        <dbReference type="ARBA" id="ARBA00023242"/>
    </source>
</evidence>
<evidence type="ECO:0000259" key="3">
    <source>
        <dbReference type="Pfam" id="PF16493"/>
    </source>
</evidence>
<protein>
    <recommendedName>
        <fullName evidence="3">MEIS N-terminal domain-containing protein</fullName>
    </recommendedName>
</protein>
<dbReference type="EMBL" id="JAPTSV010000004">
    <property type="protein sequence ID" value="KAJ1528735.1"/>
    <property type="molecule type" value="Genomic_DNA"/>
</dbReference>
<sequence>MMSMHESARNGIHQRLTSYVCIRQEKPYYIADPEVDSLMVQAIQVLRFHLLELEKVHELCDNFCHRYISCLKGKMPIDLVIDERDSSKPLPDLGPTNGTDTARSNADSTSHTDGASTPDVVSPRGICLM</sequence>
<evidence type="ECO:0000256" key="2">
    <source>
        <dbReference type="SAM" id="MobiDB-lite"/>
    </source>
</evidence>
<feature type="domain" description="MEIS N-terminal" evidence="3">
    <location>
        <begin position="23"/>
        <end position="78"/>
    </location>
</feature>
<keyword evidence="5" id="KW-1185">Reference proteome</keyword>
<reference evidence="4" key="1">
    <citation type="submission" date="2022-12" db="EMBL/GenBank/DDBJ databases">
        <title>Chromosome-level genome assembly of the bean flower thrips Megalurothrips usitatus.</title>
        <authorList>
            <person name="Ma L."/>
            <person name="Liu Q."/>
            <person name="Li H."/>
            <person name="Cai W."/>
        </authorList>
    </citation>
    <scope>NUCLEOTIDE SEQUENCE</scope>
    <source>
        <strain evidence="4">Cailab_2022a</strain>
    </source>
</reference>
<dbReference type="InterPro" id="IPR032453">
    <property type="entry name" value="PKNOX/Meis_N"/>
</dbReference>
<dbReference type="AlphaFoldDB" id="A0AAV7XV36"/>
<feature type="compositionally biased region" description="Polar residues" evidence="2">
    <location>
        <begin position="96"/>
        <end position="115"/>
    </location>
</feature>